<dbReference type="Gene3D" id="2.60.40.3080">
    <property type="match status" value="1"/>
</dbReference>
<comment type="subcellular location">
    <subcellularLocation>
        <location evidence="2">Secreted</location>
    </subcellularLocation>
</comment>
<evidence type="ECO:0000256" key="4">
    <source>
        <dbReference type="ARBA" id="ARBA00022525"/>
    </source>
</evidence>
<dbReference type="NCBIfam" id="NF038113">
    <property type="entry name" value="T9SSA_dep_M36"/>
    <property type="match status" value="1"/>
</dbReference>
<keyword evidence="16" id="KW-1185">Reference proteome</keyword>
<dbReference type="GO" id="GO:0004222">
    <property type="term" value="F:metalloendopeptidase activity"/>
    <property type="evidence" value="ECO:0007669"/>
    <property type="project" value="InterPro"/>
</dbReference>
<feature type="domain" description="PA" evidence="12">
    <location>
        <begin position="485"/>
        <end position="561"/>
    </location>
</feature>
<dbReference type="AlphaFoldDB" id="A0A562PZF2"/>
<evidence type="ECO:0000256" key="10">
    <source>
        <dbReference type="ARBA" id="ARBA00023049"/>
    </source>
</evidence>
<dbReference type="SUPFAM" id="SSF52025">
    <property type="entry name" value="PA domain"/>
    <property type="match status" value="1"/>
</dbReference>
<keyword evidence="4" id="KW-0964">Secreted</keyword>
<evidence type="ECO:0000256" key="7">
    <source>
        <dbReference type="ARBA" id="ARBA00022729"/>
    </source>
</evidence>
<dbReference type="InterPro" id="IPR026444">
    <property type="entry name" value="Secre_tail"/>
</dbReference>
<keyword evidence="9" id="KW-0862">Zinc</keyword>
<dbReference type="PANTHER" id="PTHR33478:SF1">
    <property type="entry name" value="EXTRACELLULAR METALLOPROTEINASE MEP"/>
    <property type="match status" value="1"/>
</dbReference>
<dbReference type="PANTHER" id="PTHR33478">
    <property type="entry name" value="EXTRACELLULAR METALLOPROTEINASE MEP"/>
    <property type="match status" value="1"/>
</dbReference>
<evidence type="ECO:0000259" key="12">
    <source>
        <dbReference type="Pfam" id="PF02225"/>
    </source>
</evidence>
<dbReference type="Pfam" id="PF02128">
    <property type="entry name" value="Peptidase_M36"/>
    <property type="match status" value="1"/>
</dbReference>
<comment type="caution">
    <text evidence="15">The sequence shown here is derived from an EMBL/GenBank/DDBJ whole genome shotgun (WGS) entry which is preliminary data.</text>
</comment>
<dbReference type="GO" id="GO:0005615">
    <property type="term" value="C:extracellular space"/>
    <property type="evidence" value="ECO:0007669"/>
    <property type="project" value="InterPro"/>
</dbReference>
<dbReference type="Proteomes" id="UP000254518">
    <property type="component" value="Unassembled WGS sequence"/>
</dbReference>
<dbReference type="InterPro" id="IPR046450">
    <property type="entry name" value="PA_dom_sf"/>
</dbReference>
<dbReference type="GO" id="GO:0008270">
    <property type="term" value="F:zinc ion binding"/>
    <property type="evidence" value="ECO:0007669"/>
    <property type="project" value="InterPro"/>
</dbReference>
<reference evidence="15" key="3">
    <citation type="submission" date="2019-07" db="EMBL/GenBank/DDBJ databases">
        <authorList>
            <person name="Whitman W."/>
            <person name="Huntemann M."/>
            <person name="Clum A."/>
            <person name="Pillay M."/>
            <person name="Palaniappan K."/>
            <person name="Varghese N."/>
            <person name="Mikhailova N."/>
            <person name="Stamatis D."/>
            <person name="Reddy T."/>
            <person name="Daum C."/>
            <person name="Shapiro N."/>
            <person name="Ivanova N."/>
            <person name="Kyrpides N."/>
            <person name="Woyke T."/>
        </authorList>
    </citation>
    <scope>NUCLEOTIDE SEQUENCE</scope>
    <source>
        <strain evidence="15">CGMCC 1.5380</strain>
    </source>
</reference>
<dbReference type="OrthoDB" id="5377264at2"/>
<keyword evidence="5" id="KW-0645">Protease</keyword>
<evidence type="ECO:0000256" key="11">
    <source>
        <dbReference type="ARBA" id="ARBA00023145"/>
    </source>
</evidence>
<evidence type="ECO:0000259" key="13">
    <source>
        <dbReference type="Pfam" id="PF18962"/>
    </source>
</evidence>
<dbReference type="EMBL" id="VLKX01000003">
    <property type="protein sequence ID" value="TWI49560.1"/>
    <property type="molecule type" value="Genomic_DNA"/>
</dbReference>
<dbReference type="GO" id="GO:0006508">
    <property type="term" value="P:proteolysis"/>
    <property type="evidence" value="ECO:0007669"/>
    <property type="project" value="UniProtKB-KW"/>
</dbReference>
<dbReference type="SUPFAM" id="SSF55486">
    <property type="entry name" value="Metalloproteases ('zincins'), catalytic domain"/>
    <property type="match status" value="1"/>
</dbReference>
<keyword evidence="10" id="KW-0482">Metalloprotease</keyword>
<dbReference type="CDD" id="cd09596">
    <property type="entry name" value="M36"/>
    <property type="match status" value="1"/>
</dbReference>
<dbReference type="CDD" id="cd04818">
    <property type="entry name" value="PA_subtilisin_1"/>
    <property type="match status" value="1"/>
</dbReference>
<protein>
    <submittedName>
        <fullName evidence="14 15">Secreted protein (Por secretion system target)</fullName>
    </submittedName>
</protein>
<accession>A0A562PZF2</accession>
<evidence type="ECO:0000256" key="5">
    <source>
        <dbReference type="ARBA" id="ARBA00022670"/>
    </source>
</evidence>
<evidence type="ECO:0000313" key="14">
    <source>
        <dbReference type="EMBL" id="RDI57060.1"/>
    </source>
</evidence>
<comment type="similarity">
    <text evidence="3">Belongs to the peptidase M36 family.</text>
</comment>
<evidence type="ECO:0000256" key="2">
    <source>
        <dbReference type="ARBA" id="ARBA00004613"/>
    </source>
</evidence>
<dbReference type="InterPro" id="IPR027268">
    <property type="entry name" value="Peptidase_M4/M1_CTD_sf"/>
</dbReference>
<evidence type="ECO:0000256" key="6">
    <source>
        <dbReference type="ARBA" id="ARBA00022723"/>
    </source>
</evidence>
<dbReference type="Gene3D" id="1.10.390.10">
    <property type="entry name" value="Neutral Protease Domain 2"/>
    <property type="match status" value="1"/>
</dbReference>
<keyword evidence="7" id="KW-0732">Signal</keyword>
<keyword evidence="8" id="KW-0378">Hydrolase</keyword>
<dbReference type="InterPro" id="IPR050371">
    <property type="entry name" value="Fungal_virulence_M36"/>
</dbReference>
<dbReference type="Gene3D" id="3.10.170.10">
    <property type="match status" value="1"/>
</dbReference>
<dbReference type="EMBL" id="QQBA01000003">
    <property type="protein sequence ID" value="RDI57060.1"/>
    <property type="molecule type" value="Genomic_DNA"/>
</dbReference>
<dbReference type="InterPro" id="IPR001842">
    <property type="entry name" value="Peptidase_M36"/>
</dbReference>
<dbReference type="NCBIfam" id="TIGR04183">
    <property type="entry name" value="Por_Secre_tail"/>
    <property type="match status" value="1"/>
</dbReference>
<keyword evidence="11" id="KW-0865">Zymogen</keyword>
<reference evidence="15 17" key="1">
    <citation type="journal article" date="2015" name="Stand. Genomic Sci.">
        <title>Genomic Encyclopedia of Bacterial and Archaeal Type Strains, Phase III: the genomes of soil and plant-associated and newly described type strains.</title>
        <authorList>
            <person name="Whitman W.B."/>
            <person name="Woyke T."/>
            <person name="Klenk H.P."/>
            <person name="Zhou Y."/>
            <person name="Lilburn T.G."/>
            <person name="Beck B.J."/>
            <person name="De Vos P."/>
            <person name="Vandamme P."/>
            <person name="Eisen J.A."/>
            <person name="Garrity G."/>
            <person name="Hugenholtz P."/>
            <person name="Kyrpides N.C."/>
        </authorList>
    </citation>
    <scope>NUCLEOTIDE SEQUENCE [LARGE SCALE GENOMIC DNA]</scope>
    <source>
        <strain evidence="15 17">CGMCC 1.5380</strain>
    </source>
</reference>
<evidence type="ECO:0000256" key="1">
    <source>
        <dbReference type="ARBA" id="ARBA00001947"/>
    </source>
</evidence>
<dbReference type="InterPro" id="IPR003137">
    <property type="entry name" value="PA_domain"/>
</dbReference>
<evidence type="ECO:0000313" key="16">
    <source>
        <dbReference type="Proteomes" id="UP000254518"/>
    </source>
</evidence>
<evidence type="ECO:0000256" key="8">
    <source>
        <dbReference type="ARBA" id="ARBA00022801"/>
    </source>
</evidence>
<reference evidence="14 16" key="2">
    <citation type="submission" date="2018-07" db="EMBL/GenBank/DDBJ databases">
        <title>Genomic Encyclopedia of Type Strains, Phase IV (KMG-IV): sequencing the most valuable type-strain genomes for metagenomic binning, comparative biology and taxonomic classification.</title>
        <authorList>
            <person name="Goeker M."/>
        </authorList>
    </citation>
    <scope>NUCLEOTIDE SEQUENCE [LARGE SCALE GENOMIC DNA]</scope>
    <source>
        <strain evidence="14 16">DSM 19728</strain>
    </source>
</reference>
<name>A0A562PZF2_9FLAO</name>
<dbReference type="Pfam" id="PF18962">
    <property type="entry name" value="Por_Secre_tail"/>
    <property type="match status" value="1"/>
</dbReference>
<keyword evidence="6" id="KW-0479">Metal-binding</keyword>
<gene>
    <name evidence="14" type="ORF">DFR66_103249</name>
    <name evidence="15" type="ORF">IQ02_00962</name>
</gene>
<feature type="domain" description="Secretion system C-terminal sorting" evidence="13">
    <location>
        <begin position="826"/>
        <end position="899"/>
    </location>
</feature>
<organism evidence="15 17">
    <name type="scientific">Flavobacterium glaciei</name>
    <dbReference type="NCBI Taxonomy" id="386300"/>
    <lineage>
        <taxon>Bacteria</taxon>
        <taxon>Pseudomonadati</taxon>
        <taxon>Bacteroidota</taxon>
        <taxon>Flavobacteriia</taxon>
        <taxon>Flavobacteriales</taxon>
        <taxon>Flavobacteriaceae</taxon>
        <taxon>Flavobacterium</taxon>
    </lineage>
</organism>
<evidence type="ECO:0000313" key="17">
    <source>
        <dbReference type="Proteomes" id="UP000321392"/>
    </source>
</evidence>
<dbReference type="Pfam" id="PF02225">
    <property type="entry name" value="PA"/>
    <property type="match status" value="1"/>
</dbReference>
<dbReference type="Proteomes" id="UP000321392">
    <property type="component" value="Unassembled WGS sequence"/>
</dbReference>
<evidence type="ECO:0000256" key="3">
    <source>
        <dbReference type="ARBA" id="ARBA00006006"/>
    </source>
</evidence>
<proteinExistence type="inferred from homology"/>
<evidence type="ECO:0000256" key="9">
    <source>
        <dbReference type="ARBA" id="ARBA00022833"/>
    </source>
</evidence>
<evidence type="ECO:0000313" key="15">
    <source>
        <dbReference type="EMBL" id="TWI49560.1"/>
    </source>
</evidence>
<dbReference type="Gene3D" id="3.50.30.30">
    <property type="match status" value="1"/>
</dbReference>
<comment type="cofactor">
    <cofactor evidence="1">
        <name>Zn(2+)</name>
        <dbReference type="ChEBI" id="CHEBI:29105"/>
    </cofactor>
</comment>
<sequence length="900" mass="97456">MINIGYFCFAKLSIFMKKILLFVILVLPCFIFCQSNSEIIKSYLKSPSARAMVSSQSLQDWVIQSEAPSGTTGITNCFVVQRYQGIEIFRSISNFYIKDGKVIGHQERVVSDLNKKIYATKPSLAAPEAAAKVYFQLGLPLAGNFQIKSHPQPNSYTIITGVSNEEPIVANLVYHQSKSGDLKLAWDMTIPTADHDKIWSVRVDALTGKILEKINTVINCSFDHKGFFSSHNHLSTPESISYNQIFTPVKAQVQAGTYRVLPFQVESPIHGNFQLVSNPANSIASPFGWHDIDGNNGAEFTTTRGNNVWAKEDFESNNSLDGYSPEGGNSLLFDFPYGGTSVNASSYIDAACTNLFYMNNIMHDVWYQYGFNEASGNFQQNNYGRGGTAADYVFADAQDGSVASPPRINNANFSTPVDGSSPRMQMFLWNTTPSISPVIITAPSILAGTYGARQNAFNPGKVDLPVAPEFLQSNLALYIDNSGAGSLGCSAPSNAAALNGKIVVLYRGSCNFVAKAKFAQDAGAIAVIIVNNVQGEVNMSGADESIAIPVISITKALGDSIIEQMQSGAVNVKLQLESSSFVNSDGDFDNGIIAHEYGHGISTRLAGGRNNSRCLDNTDQMGEGWSDWFALMMQLKPGDVGTAKRGIGTFVSSQKTDGVGIRSFPYSTDTSVNPMTYGVTNSFQFINAENVEETSVHGVGSVWATMLWDLTWAYINKYGYDDNKYTGKGGNNKVMQLVLDGLKLQPCSPTFIDGRNAIIAADQAITGGKDFCLIWEVFAARGLGVNASAGDNNVGNDQAEDFTTPAAGANCTLGTVDINQENVMRVYPNPSTGNITVRINNYNGLVTVNVVGLNGRIVYSEDKVAFSNEKSFDLSQLSAGIYMIDITGEALKYVEKIIIN</sequence>